<name>A0A1B4V1A9_9GAMM</name>
<dbReference type="InterPro" id="IPR029016">
    <property type="entry name" value="GAF-like_dom_sf"/>
</dbReference>
<dbReference type="SUPFAM" id="SSF46785">
    <property type="entry name" value="Winged helix' DNA-binding domain"/>
    <property type="match status" value="1"/>
</dbReference>
<organism evidence="8 9">
    <name type="scientific">Sulfurifustis variabilis</name>
    <dbReference type="NCBI Taxonomy" id="1675686"/>
    <lineage>
        <taxon>Bacteria</taxon>
        <taxon>Pseudomonadati</taxon>
        <taxon>Pseudomonadota</taxon>
        <taxon>Gammaproteobacteria</taxon>
        <taxon>Acidiferrobacterales</taxon>
        <taxon>Acidiferrobacteraceae</taxon>
        <taxon>Sulfurifustis</taxon>
    </lineage>
</organism>
<dbReference type="PROSITE" id="PS51077">
    <property type="entry name" value="HTH_ICLR"/>
    <property type="match status" value="1"/>
</dbReference>
<evidence type="ECO:0000256" key="3">
    <source>
        <dbReference type="ARBA" id="ARBA00023163"/>
    </source>
</evidence>
<feature type="domain" description="HTH iclR-type" evidence="6">
    <location>
        <begin position="13"/>
        <end position="74"/>
    </location>
</feature>
<dbReference type="InterPro" id="IPR036390">
    <property type="entry name" value="WH_DNA-bd_sf"/>
</dbReference>
<protein>
    <recommendedName>
        <fullName evidence="4">HTH-type transcriptional repressor AllR</fullName>
    </recommendedName>
    <alternativeName>
        <fullName evidence="5">Negative regulator of allantoin and glyoxylate utilization operons</fullName>
    </alternativeName>
</protein>
<dbReference type="InterPro" id="IPR005471">
    <property type="entry name" value="Tscrpt_reg_IclR_N"/>
</dbReference>
<keyword evidence="2" id="KW-0238">DNA-binding</keyword>
<proteinExistence type="predicted"/>
<dbReference type="Proteomes" id="UP000218899">
    <property type="component" value="Chromosome"/>
</dbReference>
<dbReference type="OrthoDB" id="9807558at2"/>
<dbReference type="FunFam" id="1.10.10.10:FF:000056">
    <property type="entry name" value="IclR family transcriptional regulator"/>
    <property type="match status" value="1"/>
</dbReference>
<evidence type="ECO:0000256" key="4">
    <source>
        <dbReference type="ARBA" id="ARBA00040379"/>
    </source>
</evidence>
<dbReference type="EMBL" id="AP014936">
    <property type="protein sequence ID" value="BAU47055.1"/>
    <property type="molecule type" value="Genomic_DNA"/>
</dbReference>
<sequence>MKIQKAAKSYASIQVIDRLVSLLDAIARYREPASLKLLSAETGLHTSTAFRILASLESHGLVERDRVGRYRLGSKLLHLGGRTHRELDLREEARPVLEWLRGELDETVNLTVPEGDEAVYVERATTRKVMRVEHVIGSRAPLHVTAVGKLFLAERGARGCAEYAARSGLRALTPNTITDAARLESEVAAAARQGYALDTEEAEQGVGCIAVPVRDASGSVVAALSVSAPLERRRLEWVSVLQQGAARLSERLGYDSTAPERQRAN</sequence>
<dbReference type="SMART" id="SM00346">
    <property type="entry name" value="HTH_ICLR"/>
    <property type="match status" value="1"/>
</dbReference>
<dbReference type="RefSeq" id="WP_096458228.1">
    <property type="nucleotide sequence ID" value="NZ_AP014936.1"/>
</dbReference>
<dbReference type="InterPro" id="IPR036388">
    <property type="entry name" value="WH-like_DNA-bd_sf"/>
</dbReference>
<dbReference type="GO" id="GO:0003700">
    <property type="term" value="F:DNA-binding transcription factor activity"/>
    <property type="evidence" value="ECO:0007669"/>
    <property type="project" value="TreeGrafter"/>
</dbReference>
<reference evidence="8 9" key="1">
    <citation type="submission" date="2015-08" db="EMBL/GenBank/DDBJ databases">
        <title>Complete genome sequence of Sulfurifustis variabilis.</title>
        <authorList>
            <person name="Miura A."/>
            <person name="Kojima H."/>
            <person name="Fukui M."/>
        </authorList>
    </citation>
    <scope>NUCLEOTIDE SEQUENCE [LARGE SCALE GENOMIC DNA]</scope>
    <source>
        <strain evidence="9">skN76</strain>
    </source>
</reference>
<keyword evidence="3" id="KW-0804">Transcription</keyword>
<dbReference type="AlphaFoldDB" id="A0A1B4V1A9"/>
<evidence type="ECO:0000256" key="2">
    <source>
        <dbReference type="ARBA" id="ARBA00023125"/>
    </source>
</evidence>
<dbReference type="Pfam" id="PF01614">
    <property type="entry name" value="IclR_C"/>
    <property type="match status" value="1"/>
</dbReference>
<evidence type="ECO:0000259" key="7">
    <source>
        <dbReference type="PROSITE" id="PS51078"/>
    </source>
</evidence>
<dbReference type="GO" id="GO:0045892">
    <property type="term" value="P:negative regulation of DNA-templated transcription"/>
    <property type="evidence" value="ECO:0007669"/>
    <property type="project" value="TreeGrafter"/>
</dbReference>
<dbReference type="GO" id="GO:0003677">
    <property type="term" value="F:DNA binding"/>
    <property type="evidence" value="ECO:0007669"/>
    <property type="project" value="UniProtKB-KW"/>
</dbReference>
<accession>A0A1B4V1A9</accession>
<dbReference type="SUPFAM" id="SSF55781">
    <property type="entry name" value="GAF domain-like"/>
    <property type="match status" value="1"/>
</dbReference>
<evidence type="ECO:0000256" key="5">
    <source>
        <dbReference type="ARBA" id="ARBA00042627"/>
    </source>
</evidence>
<dbReference type="Gene3D" id="3.30.450.40">
    <property type="match status" value="1"/>
</dbReference>
<feature type="domain" description="IclR-ED" evidence="7">
    <location>
        <begin position="75"/>
        <end position="254"/>
    </location>
</feature>
<evidence type="ECO:0000313" key="8">
    <source>
        <dbReference type="EMBL" id="BAU47055.1"/>
    </source>
</evidence>
<dbReference type="KEGG" id="sva:SVA_0474"/>
<gene>
    <name evidence="8" type="ORF">SVA_0474</name>
</gene>
<dbReference type="Pfam" id="PF09339">
    <property type="entry name" value="HTH_IclR"/>
    <property type="match status" value="1"/>
</dbReference>
<dbReference type="PROSITE" id="PS51078">
    <property type="entry name" value="ICLR_ED"/>
    <property type="match status" value="1"/>
</dbReference>
<dbReference type="InterPro" id="IPR050707">
    <property type="entry name" value="HTH_MetabolicPath_Reg"/>
</dbReference>
<evidence type="ECO:0000259" key="6">
    <source>
        <dbReference type="PROSITE" id="PS51077"/>
    </source>
</evidence>
<keyword evidence="1" id="KW-0805">Transcription regulation</keyword>
<dbReference type="InterPro" id="IPR014757">
    <property type="entry name" value="Tscrpt_reg_IclR_C"/>
</dbReference>
<dbReference type="Gene3D" id="1.10.10.10">
    <property type="entry name" value="Winged helix-like DNA-binding domain superfamily/Winged helix DNA-binding domain"/>
    <property type="match status" value="1"/>
</dbReference>
<evidence type="ECO:0000313" key="9">
    <source>
        <dbReference type="Proteomes" id="UP000218899"/>
    </source>
</evidence>
<keyword evidence="9" id="KW-1185">Reference proteome</keyword>
<dbReference type="PANTHER" id="PTHR30136:SF24">
    <property type="entry name" value="HTH-TYPE TRANSCRIPTIONAL REPRESSOR ALLR"/>
    <property type="match status" value="1"/>
</dbReference>
<dbReference type="PANTHER" id="PTHR30136">
    <property type="entry name" value="HELIX-TURN-HELIX TRANSCRIPTIONAL REGULATOR, ICLR FAMILY"/>
    <property type="match status" value="1"/>
</dbReference>
<evidence type="ECO:0000256" key="1">
    <source>
        <dbReference type="ARBA" id="ARBA00023015"/>
    </source>
</evidence>